<keyword evidence="2" id="KW-1003">Cell membrane</keyword>
<protein>
    <recommendedName>
        <fullName evidence="9">Permease YjgP/YjgQ family protein</fullName>
    </recommendedName>
</protein>
<feature type="transmembrane region" description="Helical" evidence="6">
    <location>
        <begin position="68"/>
        <end position="85"/>
    </location>
</feature>
<dbReference type="GO" id="GO:0043190">
    <property type="term" value="C:ATP-binding cassette (ABC) transporter complex"/>
    <property type="evidence" value="ECO:0007669"/>
    <property type="project" value="TreeGrafter"/>
</dbReference>
<feature type="transmembrane region" description="Helical" evidence="6">
    <location>
        <begin position="12"/>
        <end position="34"/>
    </location>
</feature>
<evidence type="ECO:0000256" key="5">
    <source>
        <dbReference type="ARBA" id="ARBA00023136"/>
    </source>
</evidence>
<dbReference type="EMBL" id="LR593886">
    <property type="protein sequence ID" value="VTR96006.1"/>
    <property type="molecule type" value="Genomic_DNA"/>
</dbReference>
<evidence type="ECO:0000256" key="6">
    <source>
        <dbReference type="SAM" id="Phobius"/>
    </source>
</evidence>
<feature type="transmembrane region" description="Helical" evidence="6">
    <location>
        <begin position="311"/>
        <end position="331"/>
    </location>
</feature>
<feature type="transmembrane region" description="Helical" evidence="6">
    <location>
        <begin position="343"/>
        <end position="362"/>
    </location>
</feature>
<evidence type="ECO:0000256" key="3">
    <source>
        <dbReference type="ARBA" id="ARBA00022692"/>
    </source>
</evidence>
<dbReference type="PANTHER" id="PTHR33529:SF2">
    <property type="entry name" value="LIPOPOLYSACCHARIDE EXPORT SYSTEM PERMEASE PROTEIN LPTG"/>
    <property type="match status" value="1"/>
</dbReference>
<evidence type="ECO:0000256" key="4">
    <source>
        <dbReference type="ARBA" id="ARBA00022989"/>
    </source>
</evidence>
<evidence type="ECO:0000313" key="7">
    <source>
        <dbReference type="EMBL" id="VTR96006.1"/>
    </source>
</evidence>
<comment type="subcellular location">
    <subcellularLocation>
        <location evidence="1">Cell membrane</location>
        <topology evidence="1">Multi-pass membrane protein</topology>
    </subcellularLocation>
</comment>
<sequence length="367" mass="40298">MMTAIDRMFLITFVRSYLIVLISLISLFIVIDVFTHLDDFVNKPGGFAASVRHIATYQGNRVPELFDLLGNFITLIGAAFTVAWMQRNNELLPLLSAGVPTRRAVRPVLLGAAVTLALGPLNQQFVIPEVADQLTMQRDDPNQAKAQAIMGAYDASGIHFEGFAGYRKELKVERMCVTFPETSPSGMLHLFAEKAHFIPKNGDDPLTGGWLLTQTTPESFEGDLPTNLTVLGTSRFFVKIQDADYDAVCRGGAWFIYASTTELRAMLIDPEPRRRGKMAVLFHTRMTRPFVGMLMVVFGIAVILWNPNRHVIISSGLCLATSAAVFLSVIACKYLGDQDVLPAALAAWLPVIVFGPPALVALDSVHT</sequence>
<evidence type="ECO:0008006" key="9">
    <source>
        <dbReference type="Google" id="ProtNLM"/>
    </source>
</evidence>
<feature type="transmembrane region" description="Helical" evidence="6">
    <location>
        <begin position="286"/>
        <end position="305"/>
    </location>
</feature>
<accession>A0A6P2D6B4</accession>
<evidence type="ECO:0000256" key="1">
    <source>
        <dbReference type="ARBA" id="ARBA00004651"/>
    </source>
</evidence>
<dbReference type="PANTHER" id="PTHR33529">
    <property type="entry name" value="SLR0882 PROTEIN-RELATED"/>
    <property type="match status" value="1"/>
</dbReference>
<dbReference type="AlphaFoldDB" id="A0A6P2D6B4"/>
<name>A0A6P2D6B4_9BACT</name>
<organism evidence="7 8">
    <name type="scientific">Gemmata massiliana</name>
    <dbReference type="NCBI Taxonomy" id="1210884"/>
    <lineage>
        <taxon>Bacteria</taxon>
        <taxon>Pseudomonadati</taxon>
        <taxon>Planctomycetota</taxon>
        <taxon>Planctomycetia</taxon>
        <taxon>Gemmatales</taxon>
        <taxon>Gemmataceae</taxon>
        <taxon>Gemmata</taxon>
    </lineage>
</organism>
<keyword evidence="3 6" id="KW-0812">Transmembrane</keyword>
<keyword evidence="8" id="KW-1185">Reference proteome</keyword>
<dbReference type="InterPro" id="IPR005495">
    <property type="entry name" value="LptG/LptF_permease"/>
</dbReference>
<dbReference type="Proteomes" id="UP000464178">
    <property type="component" value="Chromosome"/>
</dbReference>
<evidence type="ECO:0000313" key="8">
    <source>
        <dbReference type="Proteomes" id="UP000464178"/>
    </source>
</evidence>
<keyword evidence="4 6" id="KW-1133">Transmembrane helix</keyword>
<dbReference type="KEGG" id="gms:SOIL9_17080"/>
<dbReference type="GO" id="GO:0015920">
    <property type="term" value="P:lipopolysaccharide transport"/>
    <property type="evidence" value="ECO:0007669"/>
    <property type="project" value="TreeGrafter"/>
</dbReference>
<dbReference type="Pfam" id="PF03739">
    <property type="entry name" value="LptF_LptG"/>
    <property type="match status" value="1"/>
</dbReference>
<proteinExistence type="predicted"/>
<reference evidence="7 8" key="1">
    <citation type="submission" date="2019-05" db="EMBL/GenBank/DDBJ databases">
        <authorList>
            <consortium name="Science for Life Laboratories"/>
        </authorList>
    </citation>
    <scope>NUCLEOTIDE SEQUENCE [LARGE SCALE GENOMIC DNA]</scope>
    <source>
        <strain evidence="7">Soil9</strain>
    </source>
</reference>
<evidence type="ECO:0000256" key="2">
    <source>
        <dbReference type="ARBA" id="ARBA00022475"/>
    </source>
</evidence>
<keyword evidence="5 6" id="KW-0472">Membrane</keyword>
<gene>
    <name evidence="7" type="ORF">SOIL9_17080</name>
</gene>